<name>A0A6J3MDE3_9PEZI</name>
<dbReference type="GeneID" id="54362140"/>
<sequence>MFQDTIRSYVRATPLHARHSVRDQSGESTKDSLTSGDSIARQHNRTTKILRSKTVIQTRICRHFQATACLHSSTRLAGFNDLPQAVRMRIYDYTFAAKLSANSLYNEFPYIRIGTVASRLTVDPSFLDLFLDLWSDLRFVSYDIAADALPWLCMTYPITLERTGVISLAAAERSPLQKILPYCRRLHVWLREENESPVLPCRPARRETRLSSSEWLQVCHQLPSTSLVLGLAGFDSEGSAAKALEPLKKLSLSQVGISQHYNSSDLNTIKVIKAFFMHMIEKELLARGGSFRFLDLPMELRQRVLRYTDLLAPFREVIRKQNRFALYPRASSRCRKQKRELCCREGLVYPPCACYRSPISIFLVCRTMSEDARQVFYSSNRFVLVPDLPPKDAPNAGDYITLLTDTKLFLSRALSLHSLHHLRDLEIFFHYRTYSNITEDSTNERAVNQVVRLLAQDMGRLSLTIYLDPHQESAYTDSDGRDLSISQEIQFAAQSRFVTLLQPLRRLTSFFVKIGLLDTETWQMDEVLLRKHDQERRLEQLVMGESYDALRHGKSQRRPSLWETADSCCDYNSQIDGHIC</sequence>
<gene>
    <name evidence="3" type="ORF">K489DRAFT_378151</name>
</gene>
<reference evidence="3" key="3">
    <citation type="submission" date="2025-08" db="UniProtKB">
        <authorList>
            <consortium name="RefSeq"/>
        </authorList>
    </citation>
    <scope>IDENTIFICATION</scope>
    <source>
        <strain evidence="3">CBS 342.82</strain>
    </source>
</reference>
<evidence type="ECO:0000313" key="3">
    <source>
        <dbReference type="RefSeq" id="XP_033462655.1"/>
    </source>
</evidence>
<protein>
    <submittedName>
        <fullName evidence="3">Uncharacterized protein</fullName>
    </submittedName>
</protein>
<proteinExistence type="predicted"/>
<dbReference type="Proteomes" id="UP000504637">
    <property type="component" value="Unplaced"/>
</dbReference>
<accession>A0A6J3MDE3</accession>
<organism evidence="3">
    <name type="scientific">Dissoconium aciculare CBS 342.82</name>
    <dbReference type="NCBI Taxonomy" id="1314786"/>
    <lineage>
        <taxon>Eukaryota</taxon>
        <taxon>Fungi</taxon>
        <taxon>Dikarya</taxon>
        <taxon>Ascomycota</taxon>
        <taxon>Pezizomycotina</taxon>
        <taxon>Dothideomycetes</taxon>
        <taxon>Dothideomycetidae</taxon>
        <taxon>Mycosphaerellales</taxon>
        <taxon>Dissoconiaceae</taxon>
        <taxon>Dissoconium</taxon>
    </lineage>
</organism>
<dbReference type="OrthoDB" id="2099276at2759"/>
<dbReference type="PANTHER" id="PTHR42085:SF6">
    <property type="entry name" value="F-BOX DOMAIN-CONTAINING PROTEIN"/>
    <property type="match status" value="1"/>
</dbReference>
<feature type="region of interest" description="Disordered" evidence="1">
    <location>
        <begin position="17"/>
        <end position="36"/>
    </location>
</feature>
<dbReference type="RefSeq" id="XP_033462655.1">
    <property type="nucleotide sequence ID" value="XM_033604340.1"/>
</dbReference>
<dbReference type="AlphaFoldDB" id="A0A6J3MDE3"/>
<dbReference type="InterPro" id="IPR038883">
    <property type="entry name" value="AN11006-like"/>
</dbReference>
<evidence type="ECO:0000313" key="2">
    <source>
        <dbReference type="Proteomes" id="UP000504637"/>
    </source>
</evidence>
<evidence type="ECO:0000256" key="1">
    <source>
        <dbReference type="SAM" id="MobiDB-lite"/>
    </source>
</evidence>
<keyword evidence="2" id="KW-1185">Reference proteome</keyword>
<feature type="compositionally biased region" description="Basic and acidic residues" evidence="1">
    <location>
        <begin position="20"/>
        <end position="30"/>
    </location>
</feature>
<reference evidence="3" key="2">
    <citation type="submission" date="2020-04" db="EMBL/GenBank/DDBJ databases">
        <authorList>
            <consortium name="NCBI Genome Project"/>
        </authorList>
    </citation>
    <scope>NUCLEOTIDE SEQUENCE</scope>
    <source>
        <strain evidence="3">CBS 342.82</strain>
    </source>
</reference>
<dbReference type="PANTHER" id="PTHR42085">
    <property type="entry name" value="F-BOX DOMAIN-CONTAINING PROTEIN"/>
    <property type="match status" value="1"/>
</dbReference>
<reference evidence="3" key="1">
    <citation type="submission" date="2020-01" db="EMBL/GenBank/DDBJ databases">
        <authorList>
            <consortium name="DOE Joint Genome Institute"/>
            <person name="Haridas S."/>
            <person name="Albert R."/>
            <person name="Binder M."/>
            <person name="Bloem J."/>
            <person name="Labutti K."/>
            <person name="Salamov A."/>
            <person name="Andreopoulos B."/>
            <person name="Baker S.E."/>
            <person name="Barry K."/>
            <person name="Bills G."/>
            <person name="Bluhm B.H."/>
            <person name="Cannon C."/>
            <person name="Castanera R."/>
            <person name="Culley D.E."/>
            <person name="Daum C."/>
            <person name="Ezra D."/>
            <person name="Gonzalez J.B."/>
            <person name="Henrissat B."/>
            <person name="Kuo A."/>
            <person name="Liang C."/>
            <person name="Lipzen A."/>
            <person name="Lutzoni F."/>
            <person name="Magnuson J."/>
            <person name="Mondo S."/>
            <person name="Nolan M."/>
            <person name="Ohm R."/>
            <person name="Pangilinan J."/>
            <person name="Park H.-J."/>
            <person name="Ramirez L."/>
            <person name="Alfaro M."/>
            <person name="Sun H."/>
            <person name="Tritt A."/>
            <person name="Yoshinaga Y."/>
            <person name="Zwiers L.-H."/>
            <person name="Turgeon B.G."/>
            <person name="Goodwin S.B."/>
            <person name="Spatafora J.W."/>
            <person name="Crous P.W."/>
            <person name="Grigoriev I.V."/>
        </authorList>
    </citation>
    <scope>NUCLEOTIDE SEQUENCE</scope>
    <source>
        <strain evidence="3">CBS 342.82</strain>
    </source>
</reference>